<evidence type="ECO:0000313" key="2">
    <source>
        <dbReference type="EMBL" id="KKN49675.1"/>
    </source>
</evidence>
<reference evidence="2" key="1">
    <citation type="journal article" date="2015" name="Nature">
        <title>Complex archaea that bridge the gap between prokaryotes and eukaryotes.</title>
        <authorList>
            <person name="Spang A."/>
            <person name="Saw J.H."/>
            <person name="Jorgensen S.L."/>
            <person name="Zaremba-Niedzwiedzka K."/>
            <person name="Martijn J."/>
            <person name="Lind A.E."/>
            <person name="van Eijk R."/>
            <person name="Schleper C."/>
            <person name="Guy L."/>
            <person name="Ettema T.J."/>
        </authorList>
    </citation>
    <scope>NUCLEOTIDE SEQUENCE</scope>
</reference>
<name>A0A0F9QZ99_9ZZZZ</name>
<feature type="domain" description="Toprim" evidence="1">
    <location>
        <begin position="140"/>
        <end position="187"/>
    </location>
</feature>
<organism evidence="2">
    <name type="scientific">marine sediment metagenome</name>
    <dbReference type="NCBI Taxonomy" id="412755"/>
    <lineage>
        <taxon>unclassified sequences</taxon>
        <taxon>metagenomes</taxon>
        <taxon>ecological metagenomes</taxon>
    </lineage>
</organism>
<protein>
    <recommendedName>
        <fullName evidence="1">Toprim domain-containing protein</fullName>
    </recommendedName>
</protein>
<dbReference type="PROSITE" id="PS50880">
    <property type="entry name" value="TOPRIM"/>
    <property type="match status" value="1"/>
</dbReference>
<dbReference type="EMBL" id="LAZR01001156">
    <property type="protein sequence ID" value="KKN49675.1"/>
    <property type="molecule type" value="Genomic_DNA"/>
</dbReference>
<comment type="caution">
    <text evidence="2">The sequence shown here is derived from an EMBL/GenBank/DDBJ whole genome shotgun (WGS) entry which is preliminary data.</text>
</comment>
<dbReference type="InterPro" id="IPR006171">
    <property type="entry name" value="TOPRIM_dom"/>
</dbReference>
<evidence type="ECO:0000259" key="1">
    <source>
        <dbReference type="PROSITE" id="PS50880"/>
    </source>
</evidence>
<sequence>MKEFKISDLLTVKLEDNKTIIYINDVKIIQCKYLLLNELSFDSETKEFLIEKLSIDTQSKNLNHSLELIDENDIPPEVEFWAHSSNLQAWYEHEYNTQLLHSNLAFPLLRKLTQAGDKIAKQVFKKEIINRFRDGNLNVMTFLIIEGYLDELSIEESDDLYQELDFEIYKKLQKRLRESEKREVFII</sequence>
<dbReference type="AlphaFoldDB" id="A0A0F9QZ99"/>
<proteinExistence type="predicted"/>
<accession>A0A0F9QZ99</accession>
<gene>
    <name evidence="2" type="ORF">LCGC14_0640440</name>
</gene>